<protein>
    <submittedName>
        <fullName evidence="1">Uncharacterized protein</fullName>
    </submittedName>
</protein>
<dbReference type="OrthoDB" id="797136at2"/>
<organism evidence="1 2">
    <name type="scientific">Mucilaginibacter frigoritolerans</name>
    <dbReference type="NCBI Taxonomy" id="652788"/>
    <lineage>
        <taxon>Bacteria</taxon>
        <taxon>Pseudomonadati</taxon>
        <taxon>Bacteroidota</taxon>
        <taxon>Sphingobacteriia</taxon>
        <taxon>Sphingobacteriales</taxon>
        <taxon>Sphingobacteriaceae</taxon>
        <taxon>Mucilaginibacter</taxon>
    </lineage>
</organism>
<comment type="caution">
    <text evidence="1">The sequence shown here is derived from an EMBL/GenBank/DDBJ whole genome shotgun (WGS) entry which is preliminary data.</text>
</comment>
<gene>
    <name evidence="1" type="ORF">JN11_01406</name>
</gene>
<dbReference type="RefSeq" id="WP_144911026.1">
    <property type="nucleotide sequence ID" value="NZ_VLLI01000003.1"/>
</dbReference>
<dbReference type="Proteomes" id="UP000317010">
    <property type="component" value="Unassembled WGS sequence"/>
</dbReference>
<dbReference type="AlphaFoldDB" id="A0A562U9C0"/>
<reference evidence="1 2" key="1">
    <citation type="submission" date="2019-07" db="EMBL/GenBank/DDBJ databases">
        <title>Genomic Encyclopedia of Archaeal and Bacterial Type Strains, Phase II (KMG-II): from individual species to whole genera.</title>
        <authorList>
            <person name="Goeker M."/>
        </authorList>
    </citation>
    <scope>NUCLEOTIDE SEQUENCE [LARGE SCALE GENOMIC DNA]</scope>
    <source>
        <strain evidence="1 2">ATCC BAA-1854</strain>
    </source>
</reference>
<accession>A0A562U9C0</accession>
<keyword evidence="2" id="KW-1185">Reference proteome</keyword>
<dbReference type="EMBL" id="VLLI01000003">
    <property type="protein sequence ID" value="TWJ02433.1"/>
    <property type="molecule type" value="Genomic_DNA"/>
</dbReference>
<name>A0A562U9C0_9SPHI</name>
<sequence length="160" mass="18310">MLTSVLPAIKKVLIITTVALTLAVNYCFKYKFDEQDWLVWANKCLAQSYDTSADAKLKKWELLITPDSFIRLRKTYAKGKQEYYSFNLHKLNNVDYVGNPVAGILELKTIADDIIVQTRNDRKGDVDSMTTALNIPLKNIPTERLDSLEEALNYFKEKGL</sequence>
<evidence type="ECO:0000313" key="1">
    <source>
        <dbReference type="EMBL" id="TWJ02433.1"/>
    </source>
</evidence>
<proteinExistence type="predicted"/>
<evidence type="ECO:0000313" key="2">
    <source>
        <dbReference type="Proteomes" id="UP000317010"/>
    </source>
</evidence>